<dbReference type="PANTHER" id="PTHR38442:SF1">
    <property type="entry name" value="INNER MEMBRANE PROTEIN"/>
    <property type="match status" value="1"/>
</dbReference>
<reference evidence="1 2" key="1">
    <citation type="submission" date="2019-10" db="EMBL/GenBank/DDBJ databases">
        <title>Comparative genomics of sulfur disproportionating microorganisms.</title>
        <authorList>
            <person name="Ward L.M."/>
            <person name="Bertran E."/>
            <person name="Johnston D."/>
        </authorList>
    </citation>
    <scope>NUCLEOTIDE SEQUENCE [LARGE SCALE GENOMIC DNA]</scope>
    <source>
        <strain evidence="1 2">DSM 14055</strain>
    </source>
</reference>
<accession>A0A6N7IP20</accession>
<dbReference type="AlphaFoldDB" id="A0A6N7IP20"/>
<comment type="caution">
    <text evidence="1">The sequence shown here is derived from an EMBL/GenBank/DDBJ whole genome shotgun (WGS) entry which is preliminary data.</text>
</comment>
<dbReference type="Proteomes" id="UP000441717">
    <property type="component" value="Unassembled WGS sequence"/>
</dbReference>
<evidence type="ECO:0000313" key="1">
    <source>
        <dbReference type="EMBL" id="MQL51337.1"/>
    </source>
</evidence>
<dbReference type="GO" id="GO:0005886">
    <property type="term" value="C:plasma membrane"/>
    <property type="evidence" value="ECO:0007669"/>
    <property type="project" value="TreeGrafter"/>
</dbReference>
<protein>
    <submittedName>
        <fullName evidence="1">DUF445 family protein</fullName>
    </submittedName>
</protein>
<dbReference type="InterPro" id="IPR007383">
    <property type="entry name" value="DUF445"/>
</dbReference>
<dbReference type="OrthoDB" id="9769590at2"/>
<evidence type="ECO:0000313" key="2">
    <source>
        <dbReference type="Proteomes" id="UP000441717"/>
    </source>
</evidence>
<dbReference type="PANTHER" id="PTHR38442">
    <property type="entry name" value="INNER MEMBRANE PROTEIN-RELATED"/>
    <property type="match status" value="1"/>
</dbReference>
<sequence length="445" mass="51085">MIYLEAKSFLIILFWRVFLKSVYRLANISLALAFTGTVASYPFRHTITGGLIQAACEAALVGGMADWFAVTALFRHPLGLKIPHTAIIEKNRDALIHNIADVVQNEWLTLDVIHEQINSINVTEKLLGYYHTPAAQEYIRKLLFNALHDILNSLDMENISHLTARRVRRFLKKVDLNQLLRAFLNWLQENAYDDEILDYLLDELIEVIGNERTRKWMEVVLVKAVENYRQGGGPLRKLGIDLSLRLDILNYGEAASNIQTRALDFLREVRANRQHDYRLKVKSMLFETIGSHLENNAGLRESLEKWKDEVIDRLPVEKTVQGLLYNFKKKFGSAKHSGTSVAIKLAAGFLDEQVGLLERDHHKKEQMEGWIKTRLLRVVDGEVHPRLGELVKENLSRLDNKTVIQMVERRVGKDLQYIRINGALVGGSVGVIIYLCKLLIERFWI</sequence>
<keyword evidence="2" id="KW-1185">Reference proteome</keyword>
<dbReference type="Pfam" id="PF04286">
    <property type="entry name" value="DUF445"/>
    <property type="match status" value="1"/>
</dbReference>
<gene>
    <name evidence="1" type="ORF">GFC01_03475</name>
</gene>
<organism evidence="1 2">
    <name type="scientific">Desulfofundulus thermobenzoicus</name>
    <dbReference type="NCBI Taxonomy" id="29376"/>
    <lineage>
        <taxon>Bacteria</taxon>
        <taxon>Bacillati</taxon>
        <taxon>Bacillota</taxon>
        <taxon>Clostridia</taxon>
        <taxon>Eubacteriales</taxon>
        <taxon>Peptococcaceae</taxon>
        <taxon>Desulfofundulus</taxon>
    </lineage>
</organism>
<proteinExistence type="predicted"/>
<dbReference type="EMBL" id="WHYR01000006">
    <property type="protein sequence ID" value="MQL51337.1"/>
    <property type="molecule type" value="Genomic_DNA"/>
</dbReference>
<name>A0A6N7IP20_9FIRM</name>